<evidence type="ECO:0000313" key="1">
    <source>
        <dbReference type="EMBL" id="MBD8082849.1"/>
    </source>
</evidence>
<sequence>MATVEFKKEDFSEDDFDKFHIEYQMSEIGNGSNLIVETLQDDGTYEVVHTPIRRSHDSIFICFSEPENGRLIFEKEV</sequence>
<keyword evidence="2" id="KW-1185">Reference proteome</keyword>
<protein>
    <submittedName>
        <fullName evidence="1">Glutathione synthase</fullName>
    </submittedName>
</protein>
<dbReference type="EMBL" id="JACYFS010000002">
    <property type="protein sequence ID" value="MBD8082849.1"/>
    <property type="molecule type" value="Genomic_DNA"/>
</dbReference>
<dbReference type="Proteomes" id="UP000637299">
    <property type="component" value="Unassembled WGS sequence"/>
</dbReference>
<name>A0ABR8ZC01_9FLAO</name>
<dbReference type="RefSeq" id="WP_191736809.1">
    <property type="nucleotide sequence ID" value="NZ_JACYFS010000002.1"/>
</dbReference>
<gene>
    <name evidence="1" type="ORF">IC610_10515</name>
</gene>
<evidence type="ECO:0000313" key="2">
    <source>
        <dbReference type="Proteomes" id="UP000637299"/>
    </source>
</evidence>
<proteinExistence type="predicted"/>
<organism evidence="1 2">
    <name type="scientific">Chryseobacterium caseinilyticum</name>
    <dbReference type="NCBI Taxonomy" id="2771428"/>
    <lineage>
        <taxon>Bacteria</taxon>
        <taxon>Pseudomonadati</taxon>
        <taxon>Bacteroidota</taxon>
        <taxon>Flavobacteriia</taxon>
        <taxon>Flavobacteriales</taxon>
        <taxon>Weeksellaceae</taxon>
        <taxon>Chryseobacterium group</taxon>
        <taxon>Chryseobacterium</taxon>
    </lineage>
</organism>
<comment type="caution">
    <text evidence="1">The sequence shown here is derived from an EMBL/GenBank/DDBJ whole genome shotgun (WGS) entry which is preliminary data.</text>
</comment>
<accession>A0ABR8ZC01</accession>
<reference evidence="1 2" key="1">
    <citation type="submission" date="2020-09" db="EMBL/GenBank/DDBJ databases">
        <title>Genome seq and assembly of Chryseobacterium sp.</title>
        <authorList>
            <person name="Chhetri G."/>
        </authorList>
    </citation>
    <scope>NUCLEOTIDE SEQUENCE [LARGE SCALE GENOMIC DNA]</scope>
    <source>
        <strain evidence="1 2">GCR10</strain>
    </source>
</reference>